<feature type="transmembrane region" description="Helical" evidence="1">
    <location>
        <begin position="81"/>
        <end position="99"/>
    </location>
</feature>
<reference evidence="2 3" key="1">
    <citation type="submission" date="2017-09" db="EMBL/GenBank/DDBJ databases">
        <authorList>
            <person name="Ehlers B."/>
            <person name="Leendertz F.H."/>
        </authorList>
    </citation>
    <scope>NUCLEOTIDE SEQUENCE [LARGE SCALE GENOMIC DNA]</scope>
    <source>
        <strain evidence="2 3">DSM 27208</strain>
    </source>
</reference>
<keyword evidence="1" id="KW-0472">Membrane</keyword>
<evidence type="ECO:0000313" key="2">
    <source>
        <dbReference type="EMBL" id="SNZ12201.1"/>
    </source>
</evidence>
<gene>
    <name evidence="2" type="ORF">SAMN06269185_1547</name>
</gene>
<evidence type="ECO:0000256" key="1">
    <source>
        <dbReference type="SAM" id="Phobius"/>
    </source>
</evidence>
<feature type="transmembrane region" description="Helical" evidence="1">
    <location>
        <begin position="322"/>
        <end position="344"/>
    </location>
</feature>
<dbReference type="AlphaFoldDB" id="A0A285NX26"/>
<protein>
    <recommendedName>
        <fullName evidence="4">ABC-2 type transport system permease protein</fullName>
    </recommendedName>
</protein>
<feature type="transmembrane region" description="Helical" evidence="1">
    <location>
        <begin position="158"/>
        <end position="185"/>
    </location>
</feature>
<feature type="transmembrane region" description="Helical" evidence="1">
    <location>
        <begin position="467"/>
        <end position="490"/>
    </location>
</feature>
<feature type="transmembrane region" description="Helical" evidence="1">
    <location>
        <begin position="350"/>
        <end position="369"/>
    </location>
</feature>
<name>A0A285NX26_NATPI</name>
<feature type="transmembrane region" description="Helical" evidence="1">
    <location>
        <begin position="135"/>
        <end position="152"/>
    </location>
</feature>
<feature type="transmembrane region" description="Helical" evidence="1">
    <location>
        <begin position="390"/>
        <end position="414"/>
    </location>
</feature>
<dbReference type="EMBL" id="OBEJ01000002">
    <property type="protein sequence ID" value="SNZ12201.1"/>
    <property type="molecule type" value="Genomic_DNA"/>
</dbReference>
<feature type="transmembrane region" description="Helical" evidence="1">
    <location>
        <begin position="420"/>
        <end position="447"/>
    </location>
</feature>
<feature type="transmembrane region" description="Helical" evidence="1">
    <location>
        <begin position="31"/>
        <end position="50"/>
    </location>
</feature>
<feature type="transmembrane region" description="Helical" evidence="1">
    <location>
        <begin position="243"/>
        <end position="262"/>
    </location>
</feature>
<dbReference type="Proteomes" id="UP000219453">
    <property type="component" value="Unassembled WGS sequence"/>
</dbReference>
<sequence>MTGRLGQALQIARVETVRHYRRQREHSWRSFSELFLVVTAALVVVGRVPVAGGALYPEPGAYYYAEAVAAGRPGAADAVRGFAGIAFVLVALVTILWTIKGQGWRERSDGLLTTLPIGAIVAGDAAAKAIKAGRFLSVAIVGGAAAFALGAGRPLGAVGVLVGAVGLVAVAVGAGYVVGLAGLAALRRWAVVREHRLLVGSPLAALYFGLFVGSRQAGAALGDLPIAWYADLALASIGGGDPLRAAGAVLGTPVALAGLWAVGTPLARRAWLVDPPAEPTDAEAEASGLLGLFDRLLAATCSRPTRAVAGALWRRALREPQALLYVLLPVVLLVSVGVEFARALPASVPALVAVYGAGAAGAGATLNPLGNEGRGLPATLTTPGSARHVVRGYLVSAALPGAGVASVLTVGVAAAASGSIVVVIGAGLLAVALAASLPAIALGIGTVLPEFDAIRPAENAGMTAPHVYAVVAYSTAIGTVGAPVLAGHYLAREGTAAAPSSAVVVAGTAATALVAMGLGALGYRRAVRTFETYLIGG</sequence>
<feature type="transmembrane region" description="Helical" evidence="1">
    <location>
        <begin position="197"/>
        <end position="214"/>
    </location>
</feature>
<organism evidence="2 3">
    <name type="scientific">Natronoarchaeum philippinense</name>
    <dbReference type="NCBI Taxonomy" id="558529"/>
    <lineage>
        <taxon>Archaea</taxon>
        <taxon>Methanobacteriati</taxon>
        <taxon>Methanobacteriota</taxon>
        <taxon>Stenosarchaea group</taxon>
        <taxon>Halobacteria</taxon>
        <taxon>Halobacteriales</taxon>
        <taxon>Natronoarchaeaceae</taxon>
    </lineage>
</organism>
<accession>A0A285NX26</accession>
<keyword evidence="1" id="KW-1133">Transmembrane helix</keyword>
<dbReference type="RefSeq" id="WP_097008516.1">
    <property type="nucleotide sequence ID" value="NZ_OBEJ01000002.1"/>
</dbReference>
<feature type="transmembrane region" description="Helical" evidence="1">
    <location>
        <begin position="502"/>
        <end position="523"/>
    </location>
</feature>
<evidence type="ECO:0008006" key="4">
    <source>
        <dbReference type="Google" id="ProtNLM"/>
    </source>
</evidence>
<evidence type="ECO:0000313" key="3">
    <source>
        <dbReference type="Proteomes" id="UP000219453"/>
    </source>
</evidence>
<proteinExistence type="predicted"/>
<keyword evidence="1" id="KW-0812">Transmembrane</keyword>
<dbReference type="OrthoDB" id="293659at2157"/>
<keyword evidence="3" id="KW-1185">Reference proteome</keyword>